<gene>
    <name evidence="1" type="ORF">P353_05610</name>
</gene>
<dbReference type="RefSeq" id="WP_034366359.1">
    <property type="nucleotide sequence ID" value="NZ_AWOR01000021.1"/>
</dbReference>
<reference evidence="1 2" key="1">
    <citation type="submission" date="2013-09" db="EMBL/GenBank/DDBJ databases">
        <title>High correlation between genotypes and phenotypes of environmental bacteria Comamonas testosteroni strains.</title>
        <authorList>
            <person name="Liu L."/>
            <person name="Zhu W."/>
            <person name="Xia X."/>
            <person name="Xu B."/>
            <person name="Luo M."/>
            <person name="Wang G."/>
        </authorList>
    </citation>
    <scope>NUCLEOTIDE SEQUENCE [LARGE SCALE GENOMIC DNA]</scope>
    <source>
        <strain evidence="1 2">JL40</strain>
    </source>
</reference>
<evidence type="ECO:0000313" key="2">
    <source>
        <dbReference type="Proteomes" id="UP000029553"/>
    </source>
</evidence>
<dbReference type="EMBL" id="AWOR01000021">
    <property type="protein sequence ID" value="KGH31348.1"/>
    <property type="molecule type" value="Genomic_DNA"/>
</dbReference>
<sequence>MTVRIFILRELGRTHVPIGIAGKLVGQLSLQHERPSPSDERSVAVLQVLDGVHIYPSQRRKLYEPKLIEAYAGILKFSGLEYVDGAWYAQEWRCEIHE</sequence>
<organism evidence="1 2">
    <name type="scientific">Comamonas testosteroni</name>
    <name type="common">Pseudomonas testosteroni</name>
    <dbReference type="NCBI Taxonomy" id="285"/>
    <lineage>
        <taxon>Bacteria</taxon>
        <taxon>Pseudomonadati</taxon>
        <taxon>Pseudomonadota</taxon>
        <taxon>Betaproteobacteria</taxon>
        <taxon>Burkholderiales</taxon>
        <taxon>Comamonadaceae</taxon>
        <taxon>Comamonas</taxon>
    </lineage>
</organism>
<name>A0A096FNI1_COMTE</name>
<comment type="caution">
    <text evidence="1">The sequence shown here is derived from an EMBL/GenBank/DDBJ whole genome shotgun (WGS) entry which is preliminary data.</text>
</comment>
<protein>
    <submittedName>
        <fullName evidence="1">Uncharacterized protein</fullName>
    </submittedName>
</protein>
<dbReference type="AlphaFoldDB" id="A0A096FNI1"/>
<evidence type="ECO:0000313" key="1">
    <source>
        <dbReference type="EMBL" id="KGH31348.1"/>
    </source>
</evidence>
<dbReference type="Proteomes" id="UP000029553">
    <property type="component" value="Unassembled WGS sequence"/>
</dbReference>
<accession>A0A096FNI1</accession>
<proteinExistence type="predicted"/>